<gene>
    <name evidence="1" type="ORF">CSX02_01825</name>
</gene>
<dbReference type="EMBL" id="PDYG01000005">
    <property type="protein sequence ID" value="PHU38598.1"/>
    <property type="molecule type" value="Genomic_DNA"/>
</dbReference>
<protein>
    <submittedName>
        <fullName evidence="1">Uncharacterized protein</fullName>
    </submittedName>
</protein>
<dbReference type="AlphaFoldDB" id="A0A2G3E5N8"/>
<proteinExistence type="predicted"/>
<evidence type="ECO:0000313" key="1">
    <source>
        <dbReference type="EMBL" id="PHU38598.1"/>
    </source>
</evidence>
<name>A0A2G3E5N8_9FIRM</name>
<comment type="caution">
    <text evidence="1">The sequence shown here is derived from an EMBL/GenBank/DDBJ whole genome shotgun (WGS) entry which is preliminary data.</text>
</comment>
<dbReference type="Proteomes" id="UP000224563">
    <property type="component" value="Unassembled WGS sequence"/>
</dbReference>
<reference evidence="1 2" key="1">
    <citation type="submission" date="2017-10" db="EMBL/GenBank/DDBJ databases">
        <title>Resolving the taxonomy of Roseburia spp., Eubacterium rectale and Agathobacter spp. through phylogenomic analysis.</title>
        <authorList>
            <person name="Sheridan P.O."/>
            <person name="Walker A.W."/>
            <person name="Duncan S.H."/>
            <person name="Scott K.P."/>
            <person name="Toole P.W.O."/>
            <person name="Luis P."/>
            <person name="Flint H.J."/>
        </authorList>
    </citation>
    <scope>NUCLEOTIDE SEQUENCE [LARGE SCALE GENOMIC DNA]</scope>
    <source>
        <strain evidence="1 2">JK623</strain>
    </source>
</reference>
<organism evidence="1 2">
    <name type="scientific">Agathobacter ruminis</name>
    <dbReference type="NCBI Taxonomy" id="1712665"/>
    <lineage>
        <taxon>Bacteria</taxon>
        <taxon>Bacillati</taxon>
        <taxon>Bacillota</taxon>
        <taxon>Clostridia</taxon>
        <taxon>Lachnospirales</taxon>
        <taxon>Lachnospiraceae</taxon>
        <taxon>Agathobacter</taxon>
    </lineage>
</organism>
<evidence type="ECO:0000313" key="2">
    <source>
        <dbReference type="Proteomes" id="UP000224563"/>
    </source>
</evidence>
<sequence>MVWYENLFISNSIEKKAHKIVKKITRGSFINHGYLMCLSTNGTDLFEIISARELAQKHYPKDHLQVVGIFATWDEAVMHAGAVVQECIQLYGKTDLKQYYQGSWRDSFDFS</sequence>
<accession>A0A2G3E5N8</accession>
<keyword evidence="2" id="KW-1185">Reference proteome</keyword>
<dbReference type="RefSeq" id="WP_099385416.1">
    <property type="nucleotide sequence ID" value="NZ_PDYG01000005.1"/>
</dbReference>
<reference evidence="1 2" key="2">
    <citation type="submission" date="2017-10" db="EMBL/GenBank/DDBJ databases">
        <authorList>
            <person name="Banno H."/>
            <person name="Chua N.-H."/>
        </authorList>
    </citation>
    <scope>NUCLEOTIDE SEQUENCE [LARGE SCALE GENOMIC DNA]</scope>
    <source>
        <strain evidence="1 2">JK623</strain>
    </source>
</reference>